<dbReference type="Pfam" id="PF12833">
    <property type="entry name" value="HTH_18"/>
    <property type="match status" value="1"/>
</dbReference>
<dbReference type="InterPro" id="IPR009057">
    <property type="entry name" value="Homeodomain-like_sf"/>
</dbReference>
<name>A0A8J7M6F2_9RHOB</name>
<comment type="caution">
    <text evidence="5">The sequence shown here is derived from an EMBL/GenBank/DDBJ whole genome shotgun (WGS) entry which is preliminary data.</text>
</comment>
<gene>
    <name evidence="5" type="ORF">H0I76_07550</name>
</gene>
<dbReference type="PRINTS" id="PR00032">
    <property type="entry name" value="HTHARAC"/>
</dbReference>
<dbReference type="InterPro" id="IPR020449">
    <property type="entry name" value="Tscrpt_reg_AraC-type_HTH"/>
</dbReference>
<reference evidence="5" key="1">
    <citation type="submission" date="2020-12" db="EMBL/GenBank/DDBJ databases">
        <title>Bacterial taxonomy.</title>
        <authorList>
            <person name="Pan X."/>
        </authorList>
    </citation>
    <scope>NUCLEOTIDE SEQUENCE</scope>
    <source>
        <strain evidence="5">M0105</strain>
    </source>
</reference>
<dbReference type="SMART" id="SM00342">
    <property type="entry name" value="HTH_ARAC"/>
    <property type="match status" value="1"/>
</dbReference>
<dbReference type="Gene3D" id="1.10.10.60">
    <property type="entry name" value="Homeodomain-like"/>
    <property type="match status" value="1"/>
</dbReference>
<organism evidence="5 6">
    <name type="scientific">Thermohalobaculum xanthum</name>
    <dbReference type="NCBI Taxonomy" id="2753746"/>
    <lineage>
        <taxon>Bacteria</taxon>
        <taxon>Pseudomonadati</taxon>
        <taxon>Pseudomonadota</taxon>
        <taxon>Alphaproteobacteria</taxon>
        <taxon>Rhodobacterales</taxon>
        <taxon>Paracoccaceae</taxon>
        <taxon>Thermohalobaculum</taxon>
    </lineage>
</organism>
<evidence type="ECO:0000256" key="1">
    <source>
        <dbReference type="ARBA" id="ARBA00023015"/>
    </source>
</evidence>
<evidence type="ECO:0000256" key="3">
    <source>
        <dbReference type="ARBA" id="ARBA00023163"/>
    </source>
</evidence>
<dbReference type="RefSeq" id="WP_200608919.1">
    <property type="nucleotide sequence ID" value="NZ_JAEHHL010000003.1"/>
</dbReference>
<evidence type="ECO:0000313" key="5">
    <source>
        <dbReference type="EMBL" id="MBK0399040.1"/>
    </source>
</evidence>
<evidence type="ECO:0000259" key="4">
    <source>
        <dbReference type="PROSITE" id="PS01124"/>
    </source>
</evidence>
<evidence type="ECO:0000256" key="2">
    <source>
        <dbReference type="ARBA" id="ARBA00023125"/>
    </source>
</evidence>
<dbReference type="PROSITE" id="PS01124">
    <property type="entry name" value="HTH_ARAC_FAMILY_2"/>
    <property type="match status" value="1"/>
</dbReference>
<proteinExistence type="predicted"/>
<dbReference type="InterPro" id="IPR032687">
    <property type="entry name" value="AraC-type_N"/>
</dbReference>
<dbReference type="EMBL" id="JAEHHL010000003">
    <property type="protein sequence ID" value="MBK0399040.1"/>
    <property type="molecule type" value="Genomic_DNA"/>
</dbReference>
<dbReference type="Proteomes" id="UP000655420">
    <property type="component" value="Unassembled WGS sequence"/>
</dbReference>
<keyword evidence="6" id="KW-1185">Reference proteome</keyword>
<feature type="domain" description="HTH araC/xylS-type" evidence="4">
    <location>
        <begin position="223"/>
        <end position="321"/>
    </location>
</feature>
<accession>A0A8J7M6F2</accession>
<keyword evidence="1" id="KW-0805">Transcription regulation</keyword>
<keyword evidence="3" id="KW-0804">Transcription</keyword>
<dbReference type="SUPFAM" id="SSF46689">
    <property type="entry name" value="Homeodomain-like"/>
    <property type="match status" value="1"/>
</dbReference>
<dbReference type="PANTHER" id="PTHR47894:SF4">
    <property type="entry name" value="HTH-TYPE TRANSCRIPTIONAL REGULATOR GADX"/>
    <property type="match status" value="1"/>
</dbReference>
<dbReference type="PANTHER" id="PTHR47894">
    <property type="entry name" value="HTH-TYPE TRANSCRIPTIONAL REGULATOR GADX"/>
    <property type="match status" value="1"/>
</dbReference>
<dbReference type="InterPro" id="IPR018060">
    <property type="entry name" value="HTH_AraC"/>
</dbReference>
<evidence type="ECO:0000313" key="6">
    <source>
        <dbReference type="Proteomes" id="UP000655420"/>
    </source>
</evidence>
<dbReference type="GO" id="GO:0003700">
    <property type="term" value="F:DNA-binding transcription factor activity"/>
    <property type="evidence" value="ECO:0007669"/>
    <property type="project" value="InterPro"/>
</dbReference>
<dbReference type="GO" id="GO:0000976">
    <property type="term" value="F:transcription cis-regulatory region binding"/>
    <property type="evidence" value="ECO:0007669"/>
    <property type="project" value="TreeGrafter"/>
</dbReference>
<protein>
    <submittedName>
        <fullName evidence="5">AraC family transcriptional regulator</fullName>
    </submittedName>
</protein>
<dbReference type="GO" id="GO:0005829">
    <property type="term" value="C:cytosol"/>
    <property type="evidence" value="ECO:0007669"/>
    <property type="project" value="TreeGrafter"/>
</dbReference>
<sequence length="324" mass="35550">MAAELQRAGCAADQILGQAGVDRQKIAADGARLPFSKHAAVFELAAEAMQDPCLGLNFGRSRDTRDAGLIGYVGLASPSLVDALKNLARYRRVFSDAAEMDVSDLLTDGSMRWWFHGSGVSGARQCVEFSAANLLRAVRGLVGEPITPLQVSFVHPRRDGRADFEAFFGCKVVFGAAENVIVLRKADLARPIRSADDRLLALLLRYCEEVLSRHSAPPPALVERVERMIADRLSKGEARLATVAAACGMSTRSLTRRLAEHGTSFKDLVENLRRELALRYLEETTLSLTEIAFLLGYSEVSSFNHAFRRWTGKTPSTVRSRVRA</sequence>
<dbReference type="Pfam" id="PF12625">
    <property type="entry name" value="Arabinose_bd"/>
    <property type="match status" value="1"/>
</dbReference>
<dbReference type="AlphaFoldDB" id="A0A8J7M6F2"/>
<keyword evidence="2" id="KW-0238">DNA-binding</keyword>